<keyword evidence="9" id="KW-0547">Nucleotide-binding</keyword>
<keyword evidence="4" id="KW-1003">Cell membrane</keyword>
<dbReference type="InterPro" id="IPR003594">
    <property type="entry name" value="HATPase_dom"/>
</dbReference>
<dbReference type="EC" id="2.7.13.3" evidence="3"/>
<accession>A0A1G7G057</accession>
<evidence type="ECO:0000256" key="10">
    <source>
        <dbReference type="ARBA" id="ARBA00022777"/>
    </source>
</evidence>
<dbReference type="PANTHER" id="PTHR44936:SF5">
    <property type="entry name" value="SENSOR HISTIDINE KINASE ENVZ"/>
    <property type="match status" value="1"/>
</dbReference>
<evidence type="ECO:0000256" key="3">
    <source>
        <dbReference type="ARBA" id="ARBA00012438"/>
    </source>
</evidence>
<dbReference type="OrthoDB" id="9804645at2"/>
<comment type="subcellular location">
    <subcellularLocation>
        <location evidence="2">Cell inner membrane</location>
        <topology evidence="2">Multi-pass membrane protein</topology>
    </subcellularLocation>
</comment>
<dbReference type="SMART" id="SM00387">
    <property type="entry name" value="HATPase_c"/>
    <property type="match status" value="1"/>
</dbReference>
<evidence type="ECO:0000256" key="9">
    <source>
        <dbReference type="ARBA" id="ARBA00022741"/>
    </source>
</evidence>
<protein>
    <recommendedName>
        <fullName evidence="3">histidine kinase</fullName>
        <ecNumber evidence="3">2.7.13.3</ecNumber>
    </recommendedName>
</protein>
<dbReference type="PRINTS" id="PR00344">
    <property type="entry name" value="BCTRLSENSOR"/>
</dbReference>
<evidence type="ECO:0000256" key="12">
    <source>
        <dbReference type="ARBA" id="ARBA00022989"/>
    </source>
</evidence>
<feature type="transmembrane region" description="Helical" evidence="15">
    <location>
        <begin position="12"/>
        <end position="34"/>
    </location>
</feature>
<comment type="catalytic activity">
    <reaction evidence="1">
        <text>ATP + protein L-histidine = ADP + protein N-phospho-L-histidine.</text>
        <dbReference type="EC" id="2.7.13.3"/>
    </reaction>
</comment>
<dbReference type="AlphaFoldDB" id="A0A1G7G057"/>
<sequence>MRRLYPDGLAGRFALLLVAALLAANLVAVVLLSFERDRIGREAGALREIERLVALVPAMEALDPERRPQLARRASTRLARIAAGPAPLVARDQSGPRAAALGRRLSEALGGREVRVALLAPRPDGPRHRRAEGVALSIALEAGGWVNVTAAGLRPPEAAAEGGRAFLTVLGLSLLTVLAVGLLWLRHLTRPLGQLAAAARAAGRGDRSARVPEEGAREMREAAAAFNEMQARIEGFDAERMRVLAAVGHDLRTPITSLRIRAEMLDEAEAEPMVRTLDEMAVMADGLVSYARSGREAEAAEEVELAALLDRLCAERGAVFEGGAAGPVRGRPVALTRAIGNLVDNAIRYGGAARVRLREAGGMAVVEIDDDGPGIPDERREALFEPFARGEASRSAETGGAGLGLSIARSILRAHGGGVELSNRAGGGLRAVVRLPHAT</sequence>
<gene>
    <name evidence="18" type="ORF">SAMN04488567_2655</name>
</gene>
<dbReference type="CDD" id="cd00082">
    <property type="entry name" value="HisKA"/>
    <property type="match status" value="1"/>
</dbReference>
<dbReference type="InterPro" id="IPR004358">
    <property type="entry name" value="Sig_transdc_His_kin-like_C"/>
</dbReference>
<keyword evidence="5" id="KW-0997">Cell inner membrane</keyword>
<evidence type="ECO:0000256" key="6">
    <source>
        <dbReference type="ARBA" id="ARBA00022553"/>
    </source>
</evidence>
<dbReference type="STRING" id="521013.SAMN04488567_2655"/>
<evidence type="ECO:0000259" key="17">
    <source>
        <dbReference type="PROSITE" id="PS50885"/>
    </source>
</evidence>
<dbReference type="InterPro" id="IPR036890">
    <property type="entry name" value="HATPase_C_sf"/>
</dbReference>
<evidence type="ECO:0000259" key="16">
    <source>
        <dbReference type="PROSITE" id="PS50109"/>
    </source>
</evidence>
<keyword evidence="7" id="KW-0808">Transferase</keyword>
<dbReference type="InterPro" id="IPR005467">
    <property type="entry name" value="His_kinase_dom"/>
</dbReference>
<dbReference type="GO" id="GO:0005886">
    <property type="term" value="C:plasma membrane"/>
    <property type="evidence" value="ECO:0007669"/>
    <property type="project" value="UniProtKB-SubCell"/>
</dbReference>
<dbReference type="EMBL" id="FNAT01000004">
    <property type="protein sequence ID" value="SDE81526.1"/>
    <property type="molecule type" value="Genomic_DNA"/>
</dbReference>
<dbReference type="PROSITE" id="PS50109">
    <property type="entry name" value="HIS_KIN"/>
    <property type="match status" value="1"/>
</dbReference>
<evidence type="ECO:0000256" key="7">
    <source>
        <dbReference type="ARBA" id="ARBA00022679"/>
    </source>
</evidence>
<keyword evidence="11" id="KW-0067">ATP-binding</keyword>
<reference evidence="19" key="1">
    <citation type="submission" date="2016-10" db="EMBL/GenBank/DDBJ databases">
        <authorList>
            <person name="Varghese N."/>
            <person name="Submissions S."/>
        </authorList>
    </citation>
    <scope>NUCLEOTIDE SEQUENCE [LARGE SCALE GENOMIC DNA]</scope>
    <source>
        <strain evidence="19">DSM 21424</strain>
    </source>
</reference>
<dbReference type="Proteomes" id="UP000198922">
    <property type="component" value="Unassembled WGS sequence"/>
</dbReference>
<feature type="domain" description="Histidine kinase" evidence="16">
    <location>
        <begin position="246"/>
        <end position="439"/>
    </location>
</feature>
<keyword evidence="6" id="KW-0597">Phosphoprotein</keyword>
<keyword evidence="12 15" id="KW-1133">Transmembrane helix</keyword>
<evidence type="ECO:0000256" key="13">
    <source>
        <dbReference type="ARBA" id="ARBA00023012"/>
    </source>
</evidence>
<proteinExistence type="predicted"/>
<dbReference type="Gene3D" id="3.30.565.10">
    <property type="entry name" value="Histidine kinase-like ATPase, C-terminal domain"/>
    <property type="match status" value="1"/>
</dbReference>
<organism evidence="18 19">
    <name type="scientific">Limimaricola pyoseonensis</name>
    <dbReference type="NCBI Taxonomy" id="521013"/>
    <lineage>
        <taxon>Bacteria</taxon>
        <taxon>Pseudomonadati</taxon>
        <taxon>Pseudomonadota</taxon>
        <taxon>Alphaproteobacteria</taxon>
        <taxon>Rhodobacterales</taxon>
        <taxon>Paracoccaceae</taxon>
        <taxon>Limimaricola</taxon>
    </lineage>
</organism>
<dbReference type="Pfam" id="PF00672">
    <property type="entry name" value="HAMP"/>
    <property type="match status" value="1"/>
</dbReference>
<dbReference type="SUPFAM" id="SSF158472">
    <property type="entry name" value="HAMP domain-like"/>
    <property type="match status" value="1"/>
</dbReference>
<dbReference type="Gene3D" id="1.10.287.130">
    <property type="match status" value="1"/>
</dbReference>
<dbReference type="SMART" id="SM00304">
    <property type="entry name" value="HAMP"/>
    <property type="match status" value="1"/>
</dbReference>
<keyword evidence="19" id="KW-1185">Reference proteome</keyword>
<evidence type="ECO:0000256" key="8">
    <source>
        <dbReference type="ARBA" id="ARBA00022692"/>
    </source>
</evidence>
<dbReference type="PANTHER" id="PTHR44936">
    <property type="entry name" value="SENSOR PROTEIN CREC"/>
    <property type="match status" value="1"/>
</dbReference>
<dbReference type="GO" id="GO:0005524">
    <property type="term" value="F:ATP binding"/>
    <property type="evidence" value="ECO:0007669"/>
    <property type="project" value="UniProtKB-KW"/>
</dbReference>
<dbReference type="Gene3D" id="1.10.8.500">
    <property type="entry name" value="HAMP domain in histidine kinase"/>
    <property type="match status" value="1"/>
</dbReference>
<name>A0A1G7G057_9RHOB</name>
<dbReference type="InterPro" id="IPR050980">
    <property type="entry name" value="2C_sensor_his_kinase"/>
</dbReference>
<dbReference type="PROSITE" id="PS50885">
    <property type="entry name" value="HAMP"/>
    <property type="match status" value="1"/>
</dbReference>
<feature type="domain" description="HAMP" evidence="17">
    <location>
        <begin position="186"/>
        <end position="238"/>
    </location>
</feature>
<evidence type="ECO:0000256" key="4">
    <source>
        <dbReference type="ARBA" id="ARBA00022475"/>
    </source>
</evidence>
<dbReference type="RefSeq" id="WP_110559015.1">
    <property type="nucleotide sequence ID" value="NZ_FNAT01000004.1"/>
</dbReference>
<evidence type="ECO:0000256" key="11">
    <source>
        <dbReference type="ARBA" id="ARBA00022840"/>
    </source>
</evidence>
<keyword evidence="13" id="KW-0902">Two-component regulatory system</keyword>
<dbReference type="SUPFAM" id="SSF47384">
    <property type="entry name" value="Homodimeric domain of signal transducing histidine kinase"/>
    <property type="match status" value="1"/>
</dbReference>
<dbReference type="SMART" id="SM00388">
    <property type="entry name" value="HisKA"/>
    <property type="match status" value="1"/>
</dbReference>
<dbReference type="GO" id="GO:0000155">
    <property type="term" value="F:phosphorelay sensor kinase activity"/>
    <property type="evidence" value="ECO:0007669"/>
    <property type="project" value="InterPro"/>
</dbReference>
<dbReference type="SUPFAM" id="SSF55874">
    <property type="entry name" value="ATPase domain of HSP90 chaperone/DNA topoisomerase II/histidine kinase"/>
    <property type="match status" value="1"/>
</dbReference>
<keyword evidence="14 15" id="KW-0472">Membrane</keyword>
<evidence type="ECO:0000256" key="5">
    <source>
        <dbReference type="ARBA" id="ARBA00022519"/>
    </source>
</evidence>
<evidence type="ECO:0000256" key="1">
    <source>
        <dbReference type="ARBA" id="ARBA00000085"/>
    </source>
</evidence>
<feature type="transmembrane region" description="Helical" evidence="15">
    <location>
        <begin position="165"/>
        <end position="185"/>
    </location>
</feature>
<dbReference type="InterPro" id="IPR036097">
    <property type="entry name" value="HisK_dim/P_sf"/>
</dbReference>
<evidence type="ECO:0000256" key="2">
    <source>
        <dbReference type="ARBA" id="ARBA00004429"/>
    </source>
</evidence>
<evidence type="ECO:0000313" key="18">
    <source>
        <dbReference type="EMBL" id="SDE81526.1"/>
    </source>
</evidence>
<keyword evidence="10 18" id="KW-0418">Kinase</keyword>
<evidence type="ECO:0000313" key="19">
    <source>
        <dbReference type="Proteomes" id="UP000198922"/>
    </source>
</evidence>
<dbReference type="InterPro" id="IPR003660">
    <property type="entry name" value="HAMP_dom"/>
</dbReference>
<keyword evidence="8 15" id="KW-0812">Transmembrane</keyword>
<evidence type="ECO:0000256" key="14">
    <source>
        <dbReference type="ARBA" id="ARBA00023136"/>
    </source>
</evidence>
<dbReference type="InterPro" id="IPR003661">
    <property type="entry name" value="HisK_dim/P_dom"/>
</dbReference>
<dbReference type="CDD" id="cd00075">
    <property type="entry name" value="HATPase"/>
    <property type="match status" value="1"/>
</dbReference>
<dbReference type="Pfam" id="PF02518">
    <property type="entry name" value="HATPase_c"/>
    <property type="match status" value="1"/>
</dbReference>
<evidence type="ECO:0000256" key="15">
    <source>
        <dbReference type="SAM" id="Phobius"/>
    </source>
</evidence>